<dbReference type="Proteomes" id="UP000252733">
    <property type="component" value="Unassembled WGS sequence"/>
</dbReference>
<evidence type="ECO:0000313" key="4">
    <source>
        <dbReference type="EMBL" id="RCW21180.1"/>
    </source>
</evidence>
<evidence type="ECO:0000313" key="5">
    <source>
        <dbReference type="Proteomes" id="UP000252733"/>
    </source>
</evidence>
<dbReference type="Gene3D" id="1.10.10.10">
    <property type="entry name" value="Winged helix-like DNA-binding domain superfamily/Winged helix DNA-binding domain"/>
    <property type="match status" value="1"/>
</dbReference>
<evidence type="ECO:0000259" key="3">
    <source>
        <dbReference type="SMART" id="SM00421"/>
    </source>
</evidence>
<feature type="transmembrane region" description="Helical" evidence="2">
    <location>
        <begin position="109"/>
        <end position="127"/>
    </location>
</feature>
<gene>
    <name evidence="4" type="ORF">DFO77_1563</name>
</gene>
<keyword evidence="2" id="KW-0812">Transmembrane</keyword>
<feature type="domain" description="HTH luxR-type" evidence="3">
    <location>
        <begin position="230"/>
        <end position="287"/>
    </location>
</feature>
<keyword evidence="2" id="KW-1133">Transmembrane helix</keyword>
<keyword evidence="1" id="KW-0175">Coiled coil</keyword>
<dbReference type="InterPro" id="IPR000792">
    <property type="entry name" value="Tscrpt_reg_LuxR_C"/>
</dbReference>
<accession>A0A368UNQ0</accession>
<reference evidence="4 5" key="1">
    <citation type="submission" date="2018-07" db="EMBL/GenBank/DDBJ databases">
        <title>Freshwater and sediment microbial communities from various areas in North America, analyzing microbe dynamics in response to fracking.</title>
        <authorList>
            <person name="Lamendella R."/>
        </authorList>
    </citation>
    <scope>NUCLEOTIDE SEQUENCE [LARGE SCALE GENOMIC DNA]</scope>
    <source>
        <strain evidence="4 5">160A</strain>
    </source>
</reference>
<protein>
    <submittedName>
        <fullName evidence="4">Regulatory LuxR family protein</fullName>
    </submittedName>
</protein>
<keyword evidence="2" id="KW-0472">Membrane</keyword>
<dbReference type="InterPro" id="IPR036388">
    <property type="entry name" value="WH-like_DNA-bd_sf"/>
</dbReference>
<dbReference type="EMBL" id="QPIZ01000056">
    <property type="protein sequence ID" value="RCW21180.1"/>
    <property type="molecule type" value="Genomic_DNA"/>
</dbReference>
<organism evidence="4 5">
    <name type="scientific">Marinilabilia salmonicolor</name>
    <dbReference type="NCBI Taxonomy" id="989"/>
    <lineage>
        <taxon>Bacteria</taxon>
        <taxon>Pseudomonadati</taxon>
        <taxon>Bacteroidota</taxon>
        <taxon>Bacteroidia</taxon>
        <taxon>Marinilabiliales</taxon>
        <taxon>Marinilabiliaceae</taxon>
        <taxon>Marinilabilia</taxon>
    </lineage>
</organism>
<proteinExistence type="predicted"/>
<evidence type="ECO:0000256" key="1">
    <source>
        <dbReference type="SAM" id="Coils"/>
    </source>
</evidence>
<dbReference type="GO" id="GO:0006355">
    <property type="term" value="P:regulation of DNA-templated transcription"/>
    <property type="evidence" value="ECO:0007669"/>
    <property type="project" value="InterPro"/>
</dbReference>
<dbReference type="SUPFAM" id="SSF46894">
    <property type="entry name" value="C-terminal effector domain of the bipartite response regulators"/>
    <property type="match status" value="1"/>
</dbReference>
<keyword evidence="5" id="KW-1185">Reference proteome</keyword>
<feature type="coiled-coil region" evidence="1">
    <location>
        <begin position="130"/>
        <end position="157"/>
    </location>
</feature>
<comment type="caution">
    <text evidence="4">The sequence shown here is derived from an EMBL/GenBank/DDBJ whole genome shotgun (WGS) entry which is preliminary data.</text>
</comment>
<dbReference type="RefSeq" id="WP_114438196.1">
    <property type="nucleotide sequence ID" value="NZ_QPIZ01000056.1"/>
</dbReference>
<dbReference type="InterPro" id="IPR016032">
    <property type="entry name" value="Sig_transdc_resp-reg_C-effctor"/>
</dbReference>
<evidence type="ECO:0000256" key="2">
    <source>
        <dbReference type="SAM" id="Phobius"/>
    </source>
</evidence>
<dbReference type="GO" id="GO:0003677">
    <property type="term" value="F:DNA binding"/>
    <property type="evidence" value="ECO:0007669"/>
    <property type="project" value="InterPro"/>
</dbReference>
<dbReference type="AlphaFoldDB" id="A0A368UNQ0"/>
<name>A0A368UNQ0_9BACT</name>
<dbReference type="SMART" id="SM00421">
    <property type="entry name" value="HTH_LUXR"/>
    <property type="match status" value="1"/>
</dbReference>
<sequence>MKQIITILVIGIVSFAIICNSQLWPCEDTQNNIDSLRKNTLLFSIMLSNSGLFSIKPIKKNNSRNKNQPRFIVTEEKKALTFSKIQKINGSQRIQAQNTDPDFKRSETLLSFPYLLTSFFLLFFIYFHTKRNQRKDLKKEERNRQQKEIEKTFNKKEDVLHTILLEHFEIIKKTAILEGYLRQDEKKSGEHLIKLFNNIVFGKEKRDWGRLYTVMNELHNGTLKQILIEFPNLDEIEFRICCLTISEFSNTEIAIVLGYSPNTIQMKKSAIRKKLGIENFGSFQKFFEEKMK</sequence>